<dbReference type="AlphaFoldDB" id="A0A2V3IGN0"/>
<organism evidence="2 3">
    <name type="scientific">Gracilariopsis chorda</name>
    <dbReference type="NCBI Taxonomy" id="448386"/>
    <lineage>
        <taxon>Eukaryota</taxon>
        <taxon>Rhodophyta</taxon>
        <taxon>Florideophyceae</taxon>
        <taxon>Rhodymeniophycidae</taxon>
        <taxon>Gracilariales</taxon>
        <taxon>Gracilariaceae</taxon>
        <taxon>Gracilariopsis</taxon>
    </lineage>
</organism>
<dbReference type="OrthoDB" id="10366019at2759"/>
<name>A0A2V3IGN0_9FLOR</name>
<sequence length="168" mass="18433">MTFEAAHALPQLVNHLVVSCGIGLAGIVGAKATEEVRALSAGDSQADEMATLALEIDSFRRRNELAARPGDRDWTEVTVDRFSNVVVAPELVPELDSYDDLKAFDRLLTQQVDASAPTSNSLSHSTPLLVDPAHFVWHNDTSHRSQPHTSPPESDDSHHPQQNEQQHQ</sequence>
<reference evidence="2 3" key="1">
    <citation type="journal article" date="2018" name="Mol. Biol. Evol.">
        <title>Analysis of the draft genome of the red seaweed Gracilariopsis chorda provides insights into genome size evolution in Rhodophyta.</title>
        <authorList>
            <person name="Lee J."/>
            <person name="Yang E.C."/>
            <person name="Graf L."/>
            <person name="Yang J.H."/>
            <person name="Qiu H."/>
            <person name="Zel Zion U."/>
            <person name="Chan C.X."/>
            <person name="Stephens T.G."/>
            <person name="Weber A.P.M."/>
            <person name="Boo G.H."/>
            <person name="Boo S.M."/>
            <person name="Kim K.M."/>
            <person name="Shin Y."/>
            <person name="Jung M."/>
            <person name="Lee S.J."/>
            <person name="Yim H.S."/>
            <person name="Lee J.H."/>
            <person name="Bhattacharya D."/>
            <person name="Yoon H.S."/>
        </authorList>
    </citation>
    <scope>NUCLEOTIDE SEQUENCE [LARGE SCALE GENOMIC DNA]</scope>
    <source>
        <strain evidence="2 3">SKKU-2015</strain>
        <tissue evidence="2">Whole body</tissue>
    </source>
</reference>
<evidence type="ECO:0000313" key="2">
    <source>
        <dbReference type="EMBL" id="PXF41244.1"/>
    </source>
</evidence>
<dbReference type="EMBL" id="NBIV01000225">
    <property type="protein sequence ID" value="PXF41244.1"/>
    <property type="molecule type" value="Genomic_DNA"/>
</dbReference>
<dbReference type="Proteomes" id="UP000247409">
    <property type="component" value="Unassembled WGS sequence"/>
</dbReference>
<keyword evidence="3" id="KW-1185">Reference proteome</keyword>
<accession>A0A2V3IGN0</accession>
<proteinExistence type="predicted"/>
<comment type="caution">
    <text evidence="2">The sequence shown here is derived from an EMBL/GenBank/DDBJ whole genome shotgun (WGS) entry which is preliminary data.</text>
</comment>
<evidence type="ECO:0000313" key="3">
    <source>
        <dbReference type="Proteomes" id="UP000247409"/>
    </source>
</evidence>
<feature type="region of interest" description="Disordered" evidence="1">
    <location>
        <begin position="139"/>
        <end position="168"/>
    </location>
</feature>
<feature type="compositionally biased region" description="Basic and acidic residues" evidence="1">
    <location>
        <begin position="155"/>
        <end position="168"/>
    </location>
</feature>
<evidence type="ECO:0000256" key="1">
    <source>
        <dbReference type="SAM" id="MobiDB-lite"/>
    </source>
</evidence>
<protein>
    <submittedName>
        <fullName evidence="2">Uncharacterized protein</fullName>
    </submittedName>
</protein>
<gene>
    <name evidence="2" type="ORF">BWQ96_09004</name>
</gene>